<evidence type="ECO:0000256" key="7">
    <source>
        <dbReference type="ARBA" id="ARBA00023136"/>
    </source>
</evidence>
<feature type="transmembrane region" description="Helical" evidence="10">
    <location>
        <begin position="258"/>
        <end position="281"/>
    </location>
</feature>
<comment type="caution">
    <text evidence="11">The sequence shown here is derived from an EMBL/GenBank/DDBJ whole genome shotgun (WGS) entry which is preliminary data.</text>
</comment>
<feature type="transmembrane region" description="Helical" evidence="10">
    <location>
        <begin position="178"/>
        <end position="200"/>
    </location>
</feature>
<evidence type="ECO:0000256" key="4">
    <source>
        <dbReference type="ARBA" id="ARBA00022960"/>
    </source>
</evidence>
<dbReference type="Proteomes" id="UP000076335">
    <property type="component" value="Unassembled WGS sequence"/>
</dbReference>
<comment type="similarity">
    <text evidence="9">Belongs to the MurJ/MviN family.</text>
</comment>
<keyword evidence="2" id="KW-1003">Cell membrane</keyword>
<feature type="transmembrane region" description="Helical" evidence="10">
    <location>
        <begin position="149"/>
        <end position="172"/>
    </location>
</feature>
<keyword evidence="3 10" id="KW-0812">Transmembrane</keyword>
<evidence type="ECO:0000256" key="3">
    <source>
        <dbReference type="ARBA" id="ARBA00022692"/>
    </source>
</evidence>
<keyword evidence="5" id="KW-0573">Peptidoglycan synthesis</keyword>
<feature type="transmembrane region" description="Helical" evidence="10">
    <location>
        <begin position="392"/>
        <end position="412"/>
    </location>
</feature>
<evidence type="ECO:0000256" key="5">
    <source>
        <dbReference type="ARBA" id="ARBA00022984"/>
    </source>
</evidence>
<dbReference type="PANTHER" id="PTHR30250:SF11">
    <property type="entry name" value="O-ANTIGEN TRANSPORTER-RELATED"/>
    <property type="match status" value="1"/>
</dbReference>
<feature type="transmembrane region" description="Helical" evidence="10">
    <location>
        <begin position="455"/>
        <end position="477"/>
    </location>
</feature>
<feature type="transmembrane region" description="Helical" evidence="10">
    <location>
        <begin position="336"/>
        <end position="359"/>
    </location>
</feature>
<sequence length="497" mass="53940">MSIGQSIAKQILLGGLTQFLVSFRGLIIMPIIIKTAGDSIFGTYVLLSSIVVFLAGISSFGTNYTFRRELPAADTSDQRRALLMPSLTFRIASTAIFAALLYFGSQSLLAMTGEKMPFSPGYLVLWLLGLTVQETATDYYRYTSRFGTFNLLTIGQIYIHIGATIGVVLWGHELSLNMLLLLHGSSLLVLAFPTLILGILRETGLSRPLYHWPKFWRDTSLGLPLTGEFIIDFLVAFGDRYLIGLLLSAAAVGQYQASYALAGLLIFFPKLLGTILPPTLCRLWDENKIQQAELLVSHALRLFLILAIPFCVGALIVGPTLLATLTTPEIAYSGRWALALIALAMLFYGIVIILSSVTFVTRQTSVIFAANLIAIILNVGLNLALLSSFPTVTIPAAVSIAAYASAAVYALLKVSPSFKVSFHWPSLLRSLFATLMMTVGLVWCNYLPGSVETTNIIPLTATIAGAIVGYFAVFLLVGGLQASDRTILAGLFRRQSE</sequence>
<feature type="transmembrane region" description="Helical" evidence="10">
    <location>
        <begin position="424"/>
        <end position="443"/>
    </location>
</feature>
<proteinExistence type="inferred from homology"/>
<evidence type="ECO:0000313" key="11">
    <source>
        <dbReference type="EMBL" id="KZB60468.1"/>
    </source>
</evidence>
<evidence type="ECO:0000256" key="2">
    <source>
        <dbReference type="ARBA" id="ARBA00022475"/>
    </source>
</evidence>
<gene>
    <name evidence="11" type="ORF">AUP42_07900</name>
</gene>
<feature type="transmembrane region" description="Helical" evidence="10">
    <location>
        <begin position="366"/>
        <end position="386"/>
    </location>
</feature>
<keyword evidence="7 10" id="KW-0472">Membrane</keyword>
<feature type="transmembrane region" description="Helical" evidence="10">
    <location>
        <begin position="12"/>
        <end position="33"/>
    </location>
</feature>
<dbReference type="OrthoDB" id="7605542at2"/>
<comment type="function">
    <text evidence="8">Involved in peptidoglycan biosynthesis. Transports lipid-linked peptidoglycan precursors from the inner to the outer leaflet of the cytoplasmic membrane.</text>
</comment>
<dbReference type="AlphaFoldDB" id="A0A154L031"/>
<evidence type="ECO:0008006" key="13">
    <source>
        <dbReference type="Google" id="ProtNLM"/>
    </source>
</evidence>
<feature type="transmembrane region" description="Helical" evidence="10">
    <location>
        <begin position="39"/>
        <end position="60"/>
    </location>
</feature>
<keyword evidence="4" id="KW-0133">Cell shape</keyword>
<dbReference type="GO" id="GO:0008360">
    <property type="term" value="P:regulation of cell shape"/>
    <property type="evidence" value="ECO:0007669"/>
    <property type="project" value="UniProtKB-KW"/>
</dbReference>
<feature type="transmembrane region" description="Helical" evidence="10">
    <location>
        <begin position="81"/>
        <end position="103"/>
    </location>
</feature>
<dbReference type="RefSeq" id="WP_062953466.1">
    <property type="nucleotide sequence ID" value="NZ_LPVY01000025.1"/>
</dbReference>
<name>A0A154L031_9PROT</name>
<reference evidence="11 12" key="1">
    <citation type="submission" date="2015-12" db="EMBL/GenBank/DDBJ databases">
        <title>Genome sequence of Thalassospira lucentensis MCCC 1A02072.</title>
        <authorList>
            <person name="Lu L."/>
            <person name="Lai Q."/>
            <person name="Shao Z."/>
            <person name="Qian P."/>
        </authorList>
    </citation>
    <scope>NUCLEOTIDE SEQUENCE [LARGE SCALE GENOMIC DNA]</scope>
    <source>
        <strain evidence="11 12">MCCC 1A02072</strain>
    </source>
</reference>
<dbReference type="InterPro" id="IPR004268">
    <property type="entry name" value="MurJ"/>
</dbReference>
<evidence type="ECO:0000313" key="12">
    <source>
        <dbReference type="Proteomes" id="UP000076335"/>
    </source>
</evidence>
<evidence type="ECO:0000256" key="10">
    <source>
        <dbReference type="SAM" id="Phobius"/>
    </source>
</evidence>
<feature type="transmembrane region" description="Helical" evidence="10">
    <location>
        <begin position="221"/>
        <end position="238"/>
    </location>
</feature>
<evidence type="ECO:0000256" key="1">
    <source>
        <dbReference type="ARBA" id="ARBA00004651"/>
    </source>
</evidence>
<organism evidence="11 12">
    <name type="scientific">Thalassospira lucentensis</name>
    <dbReference type="NCBI Taxonomy" id="168935"/>
    <lineage>
        <taxon>Bacteria</taxon>
        <taxon>Pseudomonadati</taxon>
        <taxon>Pseudomonadota</taxon>
        <taxon>Alphaproteobacteria</taxon>
        <taxon>Rhodospirillales</taxon>
        <taxon>Thalassospiraceae</taxon>
        <taxon>Thalassospira</taxon>
    </lineage>
</organism>
<accession>A0A154L031</accession>
<dbReference type="Pfam" id="PF03023">
    <property type="entry name" value="MurJ"/>
    <property type="match status" value="1"/>
</dbReference>
<dbReference type="GO" id="GO:0009252">
    <property type="term" value="P:peptidoglycan biosynthetic process"/>
    <property type="evidence" value="ECO:0007669"/>
    <property type="project" value="UniProtKB-KW"/>
</dbReference>
<evidence type="ECO:0000256" key="8">
    <source>
        <dbReference type="ARBA" id="ARBA00060041"/>
    </source>
</evidence>
<dbReference type="InterPro" id="IPR050833">
    <property type="entry name" value="Poly_Biosynth_Transport"/>
</dbReference>
<evidence type="ECO:0000256" key="6">
    <source>
        <dbReference type="ARBA" id="ARBA00022989"/>
    </source>
</evidence>
<evidence type="ECO:0000256" key="9">
    <source>
        <dbReference type="ARBA" id="ARBA00061532"/>
    </source>
</evidence>
<dbReference type="PANTHER" id="PTHR30250">
    <property type="entry name" value="PST FAMILY PREDICTED COLANIC ACID TRANSPORTER"/>
    <property type="match status" value="1"/>
</dbReference>
<comment type="subcellular location">
    <subcellularLocation>
        <location evidence="1">Cell membrane</location>
        <topology evidence="1">Multi-pass membrane protein</topology>
    </subcellularLocation>
</comment>
<feature type="transmembrane region" description="Helical" evidence="10">
    <location>
        <begin position="302"/>
        <end position="324"/>
    </location>
</feature>
<protein>
    <recommendedName>
        <fullName evidence="13">Polysaccharide biosynthesis protein C-terminal domain-containing protein</fullName>
    </recommendedName>
</protein>
<dbReference type="GO" id="GO:0005886">
    <property type="term" value="C:plasma membrane"/>
    <property type="evidence" value="ECO:0007669"/>
    <property type="project" value="UniProtKB-SubCell"/>
</dbReference>
<keyword evidence="6 10" id="KW-1133">Transmembrane helix</keyword>
<dbReference type="EMBL" id="LPVY01000025">
    <property type="protein sequence ID" value="KZB60468.1"/>
    <property type="molecule type" value="Genomic_DNA"/>
</dbReference>